<proteinExistence type="predicted"/>
<dbReference type="STRING" id="299255.SAMN02745129_4458"/>
<evidence type="ECO:0000313" key="2">
    <source>
        <dbReference type="Proteomes" id="UP000184268"/>
    </source>
</evidence>
<reference evidence="1 2" key="1">
    <citation type="submission" date="2016-11" db="EMBL/GenBank/DDBJ databases">
        <authorList>
            <person name="Jaros S."/>
            <person name="Januszkiewicz K."/>
            <person name="Wedrychowicz H."/>
        </authorList>
    </citation>
    <scope>NUCLEOTIDE SEQUENCE [LARGE SCALE GENOMIC DNA]</scope>
    <source>
        <strain evidence="1 2">DSM 16917</strain>
    </source>
</reference>
<gene>
    <name evidence="1" type="ORF">SAMN02745129_4458</name>
</gene>
<dbReference type="EMBL" id="FQXG01000008">
    <property type="protein sequence ID" value="SHI15606.1"/>
    <property type="molecule type" value="Genomic_DNA"/>
</dbReference>
<keyword evidence="2" id="KW-1185">Reference proteome</keyword>
<sequence>MNKTLTALALAGVLAGCSSDNTTPNPNPPPAVVDCFGIETATGDGMCDATNHAVGALGEGFSGNVLEQRGGLFLSGNVIAIDGEVEAHERWVMTWRSDEEGDVLVMPLSAKFDQVWRAFACDGWNRDCTVRLDELTGVRESRTDAAFPMTPELVDMFDGRRINLNLLVDGVPQHFDTYNFFREVKDLAHEVAGLDGVERGLERTREQFRAWGYEGETLGNLIVEGSEISADTDGEPGKGVVNAVWVYNQLGEPIEQHQEGQLGTVFIAEFESVGTVLRSADFSCTYSAQWLGNGLQWLDPRFDKWEEVTHVRFVPSSDCAAGAVHTYDLDDTLRAHAEFHFTLEQELTP</sequence>
<dbReference type="RefSeq" id="WP_067664690.1">
    <property type="nucleotide sequence ID" value="NZ_FQXG01000008.1"/>
</dbReference>
<name>A0A1M5YU78_9GAMM</name>
<evidence type="ECO:0000313" key="1">
    <source>
        <dbReference type="EMBL" id="SHI15606.1"/>
    </source>
</evidence>
<dbReference type="Proteomes" id="UP000184268">
    <property type="component" value="Unassembled WGS sequence"/>
</dbReference>
<organism evidence="1 2">
    <name type="scientific">Ferrimonas marina</name>
    <dbReference type="NCBI Taxonomy" id="299255"/>
    <lineage>
        <taxon>Bacteria</taxon>
        <taxon>Pseudomonadati</taxon>
        <taxon>Pseudomonadota</taxon>
        <taxon>Gammaproteobacteria</taxon>
        <taxon>Alteromonadales</taxon>
        <taxon>Ferrimonadaceae</taxon>
        <taxon>Ferrimonas</taxon>
    </lineage>
</organism>
<dbReference type="PROSITE" id="PS51257">
    <property type="entry name" value="PROKAR_LIPOPROTEIN"/>
    <property type="match status" value="1"/>
</dbReference>
<dbReference type="AlphaFoldDB" id="A0A1M5YU78"/>
<protein>
    <submittedName>
        <fullName evidence="1">Uncharacterized protein</fullName>
    </submittedName>
</protein>
<accession>A0A1M5YU78</accession>